<evidence type="ECO:0000256" key="1">
    <source>
        <dbReference type="ARBA" id="ARBA00022741"/>
    </source>
</evidence>
<dbReference type="Pfam" id="PF00071">
    <property type="entry name" value="Ras"/>
    <property type="match status" value="1"/>
</dbReference>
<protein>
    <submittedName>
        <fullName evidence="3">GTP-binding protein</fullName>
    </submittedName>
</protein>
<keyword evidence="4" id="KW-1185">Reference proteome</keyword>
<dbReference type="InterPro" id="IPR050227">
    <property type="entry name" value="Rab"/>
</dbReference>
<dbReference type="OrthoDB" id="7957980at2"/>
<gene>
    <name evidence="3" type="ORF">ELE36_16115</name>
</gene>
<dbReference type="InterPro" id="IPR027417">
    <property type="entry name" value="P-loop_NTPase"/>
</dbReference>
<name>A0A411HMQ5_9GAMM</name>
<dbReference type="GO" id="GO:0003924">
    <property type="term" value="F:GTPase activity"/>
    <property type="evidence" value="ECO:0007669"/>
    <property type="project" value="InterPro"/>
</dbReference>
<evidence type="ECO:0000313" key="4">
    <source>
        <dbReference type="Proteomes" id="UP000291562"/>
    </source>
</evidence>
<dbReference type="Proteomes" id="UP000291562">
    <property type="component" value="Chromosome"/>
</dbReference>
<keyword evidence="1" id="KW-0547">Nucleotide-binding</keyword>
<dbReference type="Gene3D" id="3.40.50.300">
    <property type="entry name" value="P-loop containing nucleotide triphosphate hydrolases"/>
    <property type="match status" value="1"/>
</dbReference>
<dbReference type="SUPFAM" id="SSF52540">
    <property type="entry name" value="P-loop containing nucleoside triphosphate hydrolases"/>
    <property type="match status" value="1"/>
</dbReference>
<dbReference type="NCBIfam" id="TIGR00231">
    <property type="entry name" value="small_GTP"/>
    <property type="match status" value="1"/>
</dbReference>
<dbReference type="PANTHER" id="PTHR47977">
    <property type="entry name" value="RAS-RELATED PROTEIN RAB"/>
    <property type="match status" value="1"/>
</dbReference>
<dbReference type="RefSeq" id="WP_129835078.1">
    <property type="nucleotide sequence ID" value="NZ_CP035704.1"/>
</dbReference>
<dbReference type="InterPro" id="IPR005225">
    <property type="entry name" value="Small_GTP-bd"/>
</dbReference>
<evidence type="ECO:0000256" key="2">
    <source>
        <dbReference type="ARBA" id="ARBA00023134"/>
    </source>
</evidence>
<reference evidence="3 4" key="1">
    <citation type="submission" date="2019-01" db="EMBL/GenBank/DDBJ databases">
        <title>Pseudolysobacter antarctica gen. nov., sp. nov., isolated from Fildes Peninsula, Antarctica.</title>
        <authorList>
            <person name="Wei Z."/>
            <person name="Peng F."/>
        </authorList>
    </citation>
    <scope>NUCLEOTIDE SEQUENCE [LARGE SCALE GENOMIC DNA]</scope>
    <source>
        <strain evidence="3 4">AQ6-296</strain>
    </source>
</reference>
<dbReference type="FunFam" id="3.40.50.300:FF:001447">
    <property type="entry name" value="Ras-related protein Rab-1B"/>
    <property type="match status" value="1"/>
</dbReference>
<accession>A0A411HMQ5</accession>
<dbReference type="InterPro" id="IPR001806">
    <property type="entry name" value="Small_GTPase"/>
</dbReference>
<dbReference type="EMBL" id="CP035704">
    <property type="protein sequence ID" value="QBB71756.1"/>
    <property type="molecule type" value="Genomic_DNA"/>
</dbReference>
<dbReference type="CDD" id="cd00154">
    <property type="entry name" value="Rab"/>
    <property type="match status" value="1"/>
</dbReference>
<dbReference type="GO" id="GO:0005525">
    <property type="term" value="F:GTP binding"/>
    <property type="evidence" value="ECO:0007669"/>
    <property type="project" value="UniProtKB-KW"/>
</dbReference>
<dbReference type="SMART" id="SM00175">
    <property type="entry name" value="RAB"/>
    <property type="match status" value="1"/>
</dbReference>
<dbReference type="KEGG" id="xbc:ELE36_16115"/>
<dbReference type="PROSITE" id="PS51419">
    <property type="entry name" value="RAB"/>
    <property type="match status" value="1"/>
</dbReference>
<sequence length="165" mass="18236">MSERAHKICMLGDFGVGKTSLVARFVRNTFSDRYLTTVGVRVDSKQVILPHRALKLVLWDIAGCEDLETINRNYLRGATGLLVVADGTREKTLRVALNLLGAANQVLDDPAVVLLINKGDLQQRWELSQLTLTELRKILPVVTTSALSGEGVEQAFIELAQRLPQ</sequence>
<proteinExistence type="predicted"/>
<dbReference type="SMART" id="SM00173">
    <property type="entry name" value="RAS"/>
    <property type="match status" value="1"/>
</dbReference>
<dbReference type="AlphaFoldDB" id="A0A411HMQ5"/>
<organism evidence="3 4">
    <name type="scientific">Pseudolysobacter antarcticus</name>
    <dbReference type="NCBI Taxonomy" id="2511995"/>
    <lineage>
        <taxon>Bacteria</taxon>
        <taxon>Pseudomonadati</taxon>
        <taxon>Pseudomonadota</taxon>
        <taxon>Gammaproteobacteria</taxon>
        <taxon>Lysobacterales</taxon>
        <taxon>Rhodanobacteraceae</taxon>
        <taxon>Pseudolysobacter</taxon>
    </lineage>
</organism>
<dbReference type="PRINTS" id="PR00449">
    <property type="entry name" value="RASTRNSFRMNG"/>
</dbReference>
<keyword evidence="2" id="KW-0342">GTP-binding</keyword>
<evidence type="ECO:0000313" key="3">
    <source>
        <dbReference type="EMBL" id="QBB71756.1"/>
    </source>
</evidence>